<feature type="region of interest" description="Disordered" evidence="1">
    <location>
        <begin position="259"/>
        <end position="287"/>
    </location>
</feature>
<dbReference type="EMBL" id="JADNYM010000004">
    <property type="protein sequence ID" value="MBG0738478.1"/>
    <property type="molecule type" value="Genomic_DNA"/>
</dbReference>
<gene>
    <name evidence="5" type="ORF">IV500_03425</name>
</gene>
<dbReference type="InterPro" id="IPR002560">
    <property type="entry name" value="Transposase_DDE"/>
</dbReference>
<name>A0A931G465_9MICC</name>
<feature type="domain" description="Transposase IS204/IS1001/IS1096/IS1165 DDE" evidence="2">
    <location>
        <begin position="158"/>
        <end position="415"/>
    </location>
</feature>
<dbReference type="NCBIfam" id="NF033550">
    <property type="entry name" value="transpos_ISL3"/>
    <property type="match status" value="1"/>
</dbReference>
<dbReference type="InterPro" id="IPR029261">
    <property type="entry name" value="Transposase_Znf"/>
</dbReference>
<feature type="domain" description="Transposase IS204/IS1001/IS1096/IS1165 helix-turn-helix" evidence="3">
    <location>
        <begin position="93"/>
        <end position="142"/>
    </location>
</feature>
<evidence type="ECO:0000259" key="3">
    <source>
        <dbReference type="Pfam" id="PF13542"/>
    </source>
</evidence>
<dbReference type="Pfam" id="PF14690">
    <property type="entry name" value="Zn_ribbon_ISL3"/>
    <property type="match status" value="1"/>
</dbReference>
<evidence type="ECO:0000259" key="4">
    <source>
        <dbReference type="Pfam" id="PF14690"/>
    </source>
</evidence>
<reference evidence="5 6" key="1">
    <citation type="submission" date="2020-11" db="EMBL/GenBank/DDBJ databases">
        <title>Arthrobacter antarcticus sp. nov., isolated from Antarctic Soil.</title>
        <authorList>
            <person name="Li J."/>
        </authorList>
    </citation>
    <scope>NUCLEOTIDE SEQUENCE [LARGE SCALE GENOMIC DNA]</scope>
    <source>
        <strain evidence="5 6">Z1-20</strain>
    </source>
</reference>
<proteinExistence type="predicted"/>
<dbReference type="Pfam" id="PF13542">
    <property type="entry name" value="HTH_Tnp_ISL3"/>
    <property type="match status" value="1"/>
</dbReference>
<evidence type="ECO:0000256" key="1">
    <source>
        <dbReference type="SAM" id="MobiDB-lite"/>
    </source>
</evidence>
<dbReference type="RefSeq" id="WP_196395434.1">
    <property type="nucleotide sequence ID" value="NZ_JADNYM010000004.1"/>
</dbReference>
<evidence type="ECO:0000313" key="6">
    <source>
        <dbReference type="Proteomes" id="UP000655366"/>
    </source>
</evidence>
<dbReference type="Proteomes" id="UP000655366">
    <property type="component" value="Unassembled WGS sequence"/>
</dbReference>
<protein>
    <submittedName>
        <fullName evidence="5">ISL3 family transposase</fullName>
    </submittedName>
</protein>
<dbReference type="Pfam" id="PF01610">
    <property type="entry name" value="DDE_Tnp_ISL3"/>
    <property type="match status" value="1"/>
</dbReference>
<dbReference type="InterPro" id="IPR047951">
    <property type="entry name" value="Transpos_ISL3"/>
</dbReference>
<sequence>MQNSSIWAPLLGVEKTTVSHVETCRETGVLLARVRAHKSMRNRCGICSRRSPRYDRGDGPRRWRTLDHGTTETYLVAEAPRVRCPEHGVIVAAVPWARHQAGHTRIFDQQVAWLATKCSKSAATELMRIAWRTVGSIIDRVWKDTTKTFDPFANLLRIGIDEISYKRGHKYLTVVVDHDTGWLVWAAPGRDKATLRKFFDALGEERSAHITHVSADAAAWISTVVAEKCPNAVRVADPFHVVMWATDALDDERRAAWNRARKAAKENEPPRGRGRPPKDAPARPDSERAVKLKNSRFALWKNPEDLTDKQQVKLAWIVQTDPRLGRAYYLKEGLRTVFKLPLDEATEALDKWVNWARRCRIPTFVKLQKSIVKHRASILASIEHGLSNGRIESMNTKIRLITRMAFGFKSPEALISLAMLSLGGHKPALPGRK</sequence>
<dbReference type="AlphaFoldDB" id="A0A931G465"/>
<evidence type="ECO:0000313" key="5">
    <source>
        <dbReference type="EMBL" id="MBG0738478.1"/>
    </source>
</evidence>
<keyword evidence="6" id="KW-1185">Reference proteome</keyword>
<dbReference type="InterPro" id="IPR032877">
    <property type="entry name" value="Transposase_HTH"/>
</dbReference>
<dbReference type="PANTHER" id="PTHR33498:SF1">
    <property type="entry name" value="TRANSPOSASE FOR INSERTION SEQUENCE ELEMENT IS1557"/>
    <property type="match status" value="1"/>
</dbReference>
<organism evidence="5 6">
    <name type="scientific">Arthrobacter terrae</name>
    <dbReference type="NCBI Taxonomy" id="2935737"/>
    <lineage>
        <taxon>Bacteria</taxon>
        <taxon>Bacillati</taxon>
        <taxon>Actinomycetota</taxon>
        <taxon>Actinomycetes</taxon>
        <taxon>Micrococcales</taxon>
        <taxon>Micrococcaceae</taxon>
        <taxon>Arthrobacter</taxon>
    </lineage>
</organism>
<feature type="compositionally biased region" description="Basic and acidic residues" evidence="1">
    <location>
        <begin position="263"/>
        <end position="287"/>
    </location>
</feature>
<dbReference type="PANTHER" id="PTHR33498">
    <property type="entry name" value="TRANSPOSASE FOR INSERTION SEQUENCE ELEMENT IS1557"/>
    <property type="match status" value="1"/>
</dbReference>
<comment type="caution">
    <text evidence="5">The sequence shown here is derived from an EMBL/GenBank/DDBJ whole genome shotgun (WGS) entry which is preliminary data.</text>
</comment>
<evidence type="ECO:0000259" key="2">
    <source>
        <dbReference type="Pfam" id="PF01610"/>
    </source>
</evidence>
<feature type="domain" description="Transposase IS204/IS1001/IS1096/IS1165 zinc-finger" evidence="4">
    <location>
        <begin position="42"/>
        <end position="87"/>
    </location>
</feature>
<accession>A0A931G465</accession>